<dbReference type="AlphaFoldDB" id="A0A9W8CPE5"/>
<keyword evidence="2" id="KW-0812">Transmembrane</keyword>
<dbReference type="Proteomes" id="UP001149813">
    <property type="component" value="Unassembled WGS sequence"/>
</dbReference>
<protein>
    <recommendedName>
        <fullName evidence="5">PSI domain-containing protein</fullName>
    </recommendedName>
</protein>
<feature type="region of interest" description="Disordered" evidence="1">
    <location>
        <begin position="130"/>
        <end position="158"/>
    </location>
</feature>
<gene>
    <name evidence="3" type="ORF">LPJ53_004246</name>
</gene>
<sequence length="197" mass="22065">MNDTINSCSGYTSCLSCVNDHRCGYFYNTGVCVPGSWLKPHHNYTDSGAEWSYYHGHCRISTRVEFVVLPSLLGLATLVAAVISLWRWWSYRHNDEVPSCASSQASAYDERVGHFHHHHHNEHNERMPLLIDNDPASRGAAQSSIGDRSTTDRRTLDPNINIVAGAGRASFEEQYGSWIQRSGNMAPSSLPREDSQL</sequence>
<evidence type="ECO:0000256" key="2">
    <source>
        <dbReference type="SAM" id="Phobius"/>
    </source>
</evidence>
<keyword evidence="4" id="KW-1185">Reference proteome</keyword>
<accession>A0A9W8CPE5</accession>
<comment type="caution">
    <text evidence="3">The sequence shown here is derived from an EMBL/GenBank/DDBJ whole genome shotgun (WGS) entry which is preliminary data.</text>
</comment>
<feature type="transmembrane region" description="Helical" evidence="2">
    <location>
        <begin position="66"/>
        <end position="89"/>
    </location>
</feature>
<evidence type="ECO:0008006" key="5">
    <source>
        <dbReference type="Google" id="ProtNLM"/>
    </source>
</evidence>
<keyword evidence="2" id="KW-0472">Membrane</keyword>
<dbReference type="EMBL" id="JANBOJ010000188">
    <property type="protein sequence ID" value="KAJ1721225.1"/>
    <property type="molecule type" value="Genomic_DNA"/>
</dbReference>
<proteinExistence type="predicted"/>
<name>A0A9W8CPE5_9FUNG</name>
<dbReference type="OrthoDB" id="5541616at2759"/>
<reference evidence="3" key="1">
    <citation type="submission" date="2022-07" db="EMBL/GenBank/DDBJ databases">
        <title>Phylogenomic reconstructions and comparative analyses of Kickxellomycotina fungi.</title>
        <authorList>
            <person name="Reynolds N.K."/>
            <person name="Stajich J.E."/>
            <person name="Barry K."/>
            <person name="Grigoriev I.V."/>
            <person name="Crous P."/>
            <person name="Smith M.E."/>
        </authorList>
    </citation>
    <scope>NUCLEOTIDE SEQUENCE</scope>
    <source>
        <strain evidence="3">NBRC 32514</strain>
    </source>
</reference>
<evidence type="ECO:0000313" key="4">
    <source>
        <dbReference type="Proteomes" id="UP001149813"/>
    </source>
</evidence>
<organism evidence="3 4">
    <name type="scientific">Coemansia erecta</name>
    <dbReference type="NCBI Taxonomy" id="147472"/>
    <lineage>
        <taxon>Eukaryota</taxon>
        <taxon>Fungi</taxon>
        <taxon>Fungi incertae sedis</taxon>
        <taxon>Zoopagomycota</taxon>
        <taxon>Kickxellomycotina</taxon>
        <taxon>Kickxellomycetes</taxon>
        <taxon>Kickxellales</taxon>
        <taxon>Kickxellaceae</taxon>
        <taxon>Coemansia</taxon>
    </lineage>
</organism>
<evidence type="ECO:0000313" key="3">
    <source>
        <dbReference type="EMBL" id="KAJ1721225.1"/>
    </source>
</evidence>
<evidence type="ECO:0000256" key="1">
    <source>
        <dbReference type="SAM" id="MobiDB-lite"/>
    </source>
</evidence>
<keyword evidence="2" id="KW-1133">Transmembrane helix</keyword>